<evidence type="ECO:0000259" key="3">
    <source>
        <dbReference type="PROSITE" id="PS50158"/>
    </source>
</evidence>
<evidence type="ECO:0000313" key="5">
    <source>
        <dbReference type="Proteomes" id="UP001187192"/>
    </source>
</evidence>
<protein>
    <recommendedName>
        <fullName evidence="3">CCHC-type domain-containing protein</fullName>
    </recommendedName>
</protein>
<evidence type="ECO:0000313" key="4">
    <source>
        <dbReference type="EMBL" id="GMN21010.1"/>
    </source>
</evidence>
<feature type="compositionally biased region" description="Acidic residues" evidence="2">
    <location>
        <begin position="237"/>
        <end position="256"/>
    </location>
</feature>
<comment type="caution">
    <text evidence="4">The sequence shown here is derived from an EMBL/GenBank/DDBJ whole genome shotgun (WGS) entry which is preliminary data.</text>
</comment>
<keyword evidence="5" id="KW-1185">Reference proteome</keyword>
<dbReference type="Pfam" id="PF03732">
    <property type="entry name" value="Retrotrans_gag"/>
    <property type="match status" value="1"/>
</dbReference>
<feature type="compositionally biased region" description="Acidic residues" evidence="2">
    <location>
        <begin position="154"/>
        <end position="174"/>
    </location>
</feature>
<sequence length="629" mass="71857">MTWGERALPERTWAHFRTLVITRYGPVPEEGVDEPYRDPEIYRDMFHERYYVFVADWHAYPQESMGHYCRRFQEVMLPHIPQDIPSPRMQALVILRNGLPLPIRQLTSMPAADMTVGHMIEYILGAKVIVHAMQADAHVVEPEAPAGGIGEPEPIYEPEPAYEPEPVYEPEPEYEPGPVYPEDPMSVNPVQEAEDDGYDANEDIDAPEDPPVIVISSDDEDEEEEPEHEPGFVGWLDEGDDFEEDPEEIPDDDGDVDSDVSAVTVLLEQQQETNRLREQIAQINQRPQVDEVPPPVHQAPPAYQVPPVVPPVLEVQPEIPRNAEIPMAPVGGQVNVQPVREDLLYERFRRMKAPEFEGPTDPIAADNWLIDIQVIMDFMRLTKQEKVLCASFALKKDARHWWMTVQMRRDVLVMDWQDFVTEFRAMYYNAEILAAQQDKFTSLQQGSMTVMEAVQKFEQLDRLCPELVPTEKEKVRRMMKMFCTDISKQVSAGSSPPTLVSDCVSKAIRAEYWINRDKEARAQIFKARKEEKAVTKPTQPRQNAEPNQKGQTSSPAQSSKQFGRNKRKGNFTGQGQQRNFPQKRNNRGRDGNNVDYQQCAKCGKKHPGVCRMGTNACYLCGKEGHYARN</sequence>
<feature type="region of interest" description="Disordered" evidence="2">
    <location>
        <begin position="143"/>
        <end position="256"/>
    </location>
</feature>
<keyword evidence="1" id="KW-0479">Metal-binding</keyword>
<reference evidence="4" key="1">
    <citation type="submission" date="2023-07" db="EMBL/GenBank/DDBJ databases">
        <title>draft genome sequence of fig (Ficus carica).</title>
        <authorList>
            <person name="Takahashi T."/>
            <person name="Nishimura K."/>
        </authorList>
    </citation>
    <scope>NUCLEOTIDE SEQUENCE</scope>
</reference>
<feature type="region of interest" description="Disordered" evidence="2">
    <location>
        <begin position="529"/>
        <end position="592"/>
    </location>
</feature>
<feature type="compositionally biased region" description="Acidic residues" evidence="2">
    <location>
        <begin position="217"/>
        <end position="227"/>
    </location>
</feature>
<keyword evidence="1" id="KW-0862">Zinc</keyword>
<feature type="compositionally biased region" description="Acidic residues" evidence="2">
    <location>
        <begin position="192"/>
        <end position="208"/>
    </location>
</feature>
<feature type="non-terminal residue" evidence="4">
    <location>
        <position position="629"/>
    </location>
</feature>
<dbReference type="PANTHER" id="PTHR34482">
    <property type="entry name" value="DNA DAMAGE-INDUCIBLE PROTEIN 1-LIKE"/>
    <property type="match status" value="1"/>
</dbReference>
<dbReference type="Proteomes" id="UP001187192">
    <property type="component" value="Unassembled WGS sequence"/>
</dbReference>
<evidence type="ECO:0000256" key="1">
    <source>
        <dbReference type="PROSITE-ProRule" id="PRU00047"/>
    </source>
</evidence>
<dbReference type="GO" id="GO:0003676">
    <property type="term" value="F:nucleic acid binding"/>
    <property type="evidence" value="ECO:0007669"/>
    <property type="project" value="InterPro"/>
</dbReference>
<keyword evidence="1" id="KW-0863">Zinc-finger</keyword>
<gene>
    <name evidence="4" type="ORF">TIFTF001_047207</name>
</gene>
<dbReference type="AlphaFoldDB" id="A0AA88CKE1"/>
<evidence type="ECO:0000256" key="2">
    <source>
        <dbReference type="SAM" id="MobiDB-lite"/>
    </source>
</evidence>
<organism evidence="4 5">
    <name type="scientific">Ficus carica</name>
    <name type="common">Common fig</name>
    <dbReference type="NCBI Taxonomy" id="3494"/>
    <lineage>
        <taxon>Eukaryota</taxon>
        <taxon>Viridiplantae</taxon>
        <taxon>Streptophyta</taxon>
        <taxon>Embryophyta</taxon>
        <taxon>Tracheophyta</taxon>
        <taxon>Spermatophyta</taxon>
        <taxon>Magnoliopsida</taxon>
        <taxon>eudicotyledons</taxon>
        <taxon>Gunneridae</taxon>
        <taxon>Pentapetalae</taxon>
        <taxon>rosids</taxon>
        <taxon>fabids</taxon>
        <taxon>Rosales</taxon>
        <taxon>Moraceae</taxon>
        <taxon>Ficeae</taxon>
        <taxon>Ficus</taxon>
    </lineage>
</organism>
<accession>A0AA88CKE1</accession>
<dbReference type="GO" id="GO:0008270">
    <property type="term" value="F:zinc ion binding"/>
    <property type="evidence" value="ECO:0007669"/>
    <property type="project" value="UniProtKB-KW"/>
</dbReference>
<feature type="domain" description="CCHC-type" evidence="3">
    <location>
        <begin position="617"/>
        <end position="629"/>
    </location>
</feature>
<dbReference type="PANTHER" id="PTHR34482:SF47">
    <property type="entry name" value="CCHC-TYPE DOMAIN-CONTAINING PROTEIN"/>
    <property type="match status" value="1"/>
</dbReference>
<feature type="compositionally biased region" description="Polar residues" evidence="2">
    <location>
        <begin position="536"/>
        <end position="562"/>
    </location>
</feature>
<proteinExistence type="predicted"/>
<dbReference type="PROSITE" id="PS50158">
    <property type="entry name" value="ZF_CCHC"/>
    <property type="match status" value="1"/>
</dbReference>
<dbReference type="InterPro" id="IPR001878">
    <property type="entry name" value="Znf_CCHC"/>
</dbReference>
<dbReference type="InterPro" id="IPR005162">
    <property type="entry name" value="Retrotrans_gag_dom"/>
</dbReference>
<name>A0AA88CKE1_FICCA</name>
<feature type="compositionally biased region" description="Polar residues" evidence="2">
    <location>
        <begin position="571"/>
        <end position="583"/>
    </location>
</feature>
<dbReference type="EMBL" id="BTGU01005233">
    <property type="protein sequence ID" value="GMN21010.1"/>
    <property type="molecule type" value="Genomic_DNA"/>
</dbReference>